<dbReference type="STRING" id="1834191.A5886_002299"/>
<dbReference type="EMBL" id="NGKU01000001">
    <property type="protein sequence ID" value="OTN77202.1"/>
    <property type="molecule type" value="Genomic_DNA"/>
</dbReference>
<reference evidence="1 2" key="1">
    <citation type="submission" date="2017-05" db="EMBL/GenBank/DDBJ databases">
        <title>The Genome Sequence of Enterococcus sp. 8G7_MSG3316.</title>
        <authorList>
            <consortium name="The Broad Institute Genomics Platform"/>
            <consortium name="The Broad Institute Genomic Center for Infectious Diseases"/>
            <person name="Earl A."/>
            <person name="Manson A."/>
            <person name="Schwartman J."/>
            <person name="Gilmore M."/>
            <person name="Abouelleil A."/>
            <person name="Cao P."/>
            <person name="Chapman S."/>
            <person name="Cusick C."/>
            <person name="Shea T."/>
            <person name="Young S."/>
            <person name="Neafsey D."/>
            <person name="Nusbaum C."/>
            <person name="Birren B."/>
        </authorList>
    </citation>
    <scope>NUCLEOTIDE SEQUENCE [LARGE SCALE GENOMIC DNA]</scope>
    <source>
        <strain evidence="1 2">8G7_MSG3316</strain>
    </source>
</reference>
<organism evidence="1 2">
    <name type="scientific">Candidatus Enterococcus testudinis</name>
    <dbReference type="NCBI Taxonomy" id="1834191"/>
    <lineage>
        <taxon>Bacteria</taxon>
        <taxon>Bacillati</taxon>
        <taxon>Bacillota</taxon>
        <taxon>Bacilli</taxon>
        <taxon>Lactobacillales</taxon>
        <taxon>Enterococcaceae</taxon>
        <taxon>Enterococcus</taxon>
    </lineage>
</organism>
<dbReference type="Proteomes" id="UP000195043">
    <property type="component" value="Unassembled WGS sequence"/>
</dbReference>
<keyword evidence="2" id="KW-1185">Reference proteome</keyword>
<name>A0A242A8C4_9ENTE</name>
<evidence type="ECO:0000313" key="2">
    <source>
        <dbReference type="Proteomes" id="UP000195043"/>
    </source>
</evidence>
<accession>A0A242A8C4</accession>
<protein>
    <submittedName>
        <fullName evidence="1">Uncharacterized protein</fullName>
    </submittedName>
</protein>
<sequence length="42" mass="4895">MPLAQSHILPLVFVSDETFLNQRGAHFFHLLNSFVRLNCFHP</sequence>
<proteinExistence type="predicted"/>
<evidence type="ECO:0000313" key="1">
    <source>
        <dbReference type="EMBL" id="OTN77202.1"/>
    </source>
</evidence>
<dbReference type="AlphaFoldDB" id="A0A242A8C4"/>
<comment type="caution">
    <text evidence="1">The sequence shown here is derived from an EMBL/GenBank/DDBJ whole genome shotgun (WGS) entry which is preliminary data.</text>
</comment>
<gene>
    <name evidence="1" type="ORF">A5886_002299</name>
</gene>